<evidence type="ECO:0000313" key="3">
    <source>
        <dbReference type="EMBL" id="KAJ1176481.1"/>
    </source>
</evidence>
<evidence type="ECO:0000256" key="2">
    <source>
        <dbReference type="SAM" id="Phobius"/>
    </source>
</evidence>
<keyword evidence="2" id="KW-0812">Transmembrane</keyword>
<reference evidence="3" key="1">
    <citation type="journal article" date="2022" name="bioRxiv">
        <title>Sequencing and chromosome-scale assembly of the giantPleurodeles waltlgenome.</title>
        <authorList>
            <person name="Brown T."/>
            <person name="Elewa A."/>
            <person name="Iarovenko S."/>
            <person name="Subramanian E."/>
            <person name="Araus A.J."/>
            <person name="Petzold A."/>
            <person name="Susuki M."/>
            <person name="Suzuki K.-i.T."/>
            <person name="Hayashi T."/>
            <person name="Toyoda A."/>
            <person name="Oliveira C."/>
            <person name="Osipova E."/>
            <person name="Leigh N.D."/>
            <person name="Simon A."/>
            <person name="Yun M.H."/>
        </authorList>
    </citation>
    <scope>NUCLEOTIDE SEQUENCE</scope>
    <source>
        <strain evidence="3">20211129_DDA</strain>
        <tissue evidence="3">Liver</tissue>
    </source>
</reference>
<dbReference type="Proteomes" id="UP001066276">
    <property type="component" value="Chromosome 3_2"/>
</dbReference>
<dbReference type="GO" id="GO:0043220">
    <property type="term" value="C:Schmidt-Lanterman incisure"/>
    <property type="evidence" value="ECO:0007669"/>
    <property type="project" value="InterPro"/>
</dbReference>
<dbReference type="AlphaFoldDB" id="A0AAV7TJM1"/>
<feature type="transmembrane region" description="Helical" evidence="2">
    <location>
        <begin position="20"/>
        <end position="45"/>
    </location>
</feature>
<feature type="compositionally biased region" description="Polar residues" evidence="1">
    <location>
        <begin position="59"/>
        <end position="91"/>
    </location>
</feature>
<name>A0AAV7TJM1_PLEWA</name>
<keyword evidence="4" id="KW-1185">Reference proteome</keyword>
<organism evidence="3 4">
    <name type="scientific">Pleurodeles waltl</name>
    <name type="common">Iberian ribbed newt</name>
    <dbReference type="NCBI Taxonomy" id="8319"/>
    <lineage>
        <taxon>Eukaryota</taxon>
        <taxon>Metazoa</taxon>
        <taxon>Chordata</taxon>
        <taxon>Craniata</taxon>
        <taxon>Vertebrata</taxon>
        <taxon>Euteleostomi</taxon>
        <taxon>Amphibia</taxon>
        <taxon>Batrachia</taxon>
        <taxon>Caudata</taxon>
        <taxon>Salamandroidea</taxon>
        <taxon>Salamandridae</taxon>
        <taxon>Pleurodelinae</taxon>
        <taxon>Pleurodeles</taxon>
    </lineage>
</organism>
<dbReference type="GO" id="GO:0005886">
    <property type="term" value="C:plasma membrane"/>
    <property type="evidence" value="ECO:0007669"/>
    <property type="project" value="InterPro"/>
</dbReference>
<gene>
    <name evidence="3" type="ORF">NDU88_001761</name>
</gene>
<comment type="caution">
    <text evidence="3">The sequence shown here is derived from an EMBL/GenBank/DDBJ whole genome shotgun (WGS) entry which is preliminary data.</text>
</comment>
<keyword evidence="2" id="KW-0472">Membrane</keyword>
<protein>
    <recommendedName>
        <fullName evidence="5">Noncompact myelin-associated protein</fullName>
    </recommendedName>
</protein>
<evidence type="ECO:0000256" key="1">
    <source>
        <dbReference type="SAM" id="MobiDB-lite"/>
    </source>
</evidence>
<dbReference type="GO" id="GO:0033270">
    <property type="term" value="C:paranode region of axon"/>
    <property type="evidence" value="ECO:0007669"/>
    <property type="project" value="InterPro"/>
</dbReference>
<evidence type="ECO:0000313" key="4">
    <source>
        <dbReference type="Proteomes" id="UP001066276"/>
    </source>
</evidence>
<dbReference type="GO" id="GO:0031641">
    <property type="term" value="P:regulation of myelination"/>
    <property type="evidence" value="ECO:0007669"/>
    <property type="project" value="InterPro"/>
</dbReference>
<sequence length="99" mass="10846">MNTTFSTRPMTTLSREQILYQSSGAIVAAIVVGVIIIFTLVLIALKMYNRNLRTEREFGSQNTNTTKSRKTPSATGKTSVGSQPTTVSSTPVDIHLENR</sequence>
<accession>A0AAV7TJM1</accession>
<dbReference type="InterPro" id="IPR038940">
    <property type="entry name" value="NCMAP"/>
</dbReference>
<evidence type="ECO:0008006" key="5">
    <source>
        <dbReference type="Google" id="ProtNLM"/>
    </source>
</evidence>
<dbReference type="GO" id="GO:0019911">
    <property type="term" value="F:structural constituent of myelin sheath"/>
    <property type="evidence" value="ECO:0007669"/>
    <property type="project" value="InterPro"/>
</dbReference>
<keyword evidence="2" id="KW-1133">Transmembrane helix</keyword>
<dbReference type="PANTHER" id="PTHR35974:SF1">
    <property type="entry name" value="NONCOMPACT MYELIN-ASSOCIATED PROTEIN"/>
    <property type="match status" value="1"/>
</dbReference>
<feature type="region of interest" description="Disordered" evidence="1">
    <location>
        <begin position="54"/>
        <end position="99"/>
    </location>
</feature>
<proteinExistence type="predicted"/>
<dbReference type="PANTHER" id="PTHR35974">
    <property type="entry name" value="NONCOMPACT MYELIN-ASSOCIATED PROTEIN"/>
    <property type="match status" value="1"/>
</dbReference>
<dbReference type="EMBL" id="JANPWB010000006">
    <property type="protein sequence ID" value="KAJ1176481.1"/>
    <property type="molecule type" value="Genomic_DNA"/>
</dbReference>